<reference evidence="2 3" key="1">
    <citation type="submission" date="2019-07" db="EMBL/GenBank/DDBJ databases">
        <title>Genomic Encyclopedia of Type Strains, Phase I: the one thousand microbial genomes (KMG-I) project.</title>
        <authorList>
            <person name="Kyrpides N."/>
        </authorList>
    </citation>
    <scope>NUCLEOTIDE SEQUENCE [LARGE SCALE GENOMIC DNA]</scope>
    <source>
        <strain evidence="2 3">DSM 375</strain>
    </source>
</reference>
<keyword evidence="1" id="KW-1133">Transmembrane helix</keyword>
<dbReference type="EMBL" id="VLKG01000002">
    <property type="protein sequence ID" value="TWH76727.1"/>
    <property type="molecule type" value="Genomic_DNA"/>
</dbReference>
<evidence type="ECO:0000313" key="3">
    <source>
        <dbReference type="Proteomes" id="UP000319627"/>
    </source>
</evidence>
<feature type="transmembrane region" description="Helical" evidence="1">
    <location>
        <begin position="176"/>
        <end position="197"/>
    </location>
</feature>
<feature type="transmembrane region" description="Helical" evidence="1">
    <location>
        <begin position="100"/>
        <end position="117"/>
    </location>
</feature>
<name>A0A562J0Q3_9GAMM</name>
<evidence type="ECO:0000256" key="1">
    <source>
        <dbReference type="SAM" id="Phobius"/>
    </source>
</evidence>
<dbReference type="Proteomes" id="UP000319627">
    <property type="component" value="Unassembled WGS sequence"/>
</dbReference>
<feature type="transmembrane region" description="Helical" evidence="1">
    <location>
        <begin position="44"/>
        <end position="64"/>
    </location>
</feature>
<organism evidence="2 3">
    <name type="scientific">Azomonas agilis</name>
    <dbReference type="NCBI Taxonomy" id="116849"/>
    <lineage>
        <taxon>Bacteria</taxon>
        <taxon>Pseudomonadati</taxon>
        <taxon>Pseudomonadota</taxon>
        <taxon>Gammaproteobacteria</taxon>
        <taxon>Pseudomonadales</taxon>
        <taxon>Pseudomonadaceae</taxon>
        <taxon>Azomonas</taxon>
    </lineage>
</organism>
<keyword evidence="3" id="KW-1185">Reference proteome</keyword>
<sequence>MLSKPKSIITKAISEFITLALLVTFVPAAVLFDMLNLKTVGELSVTQVSQTLLLFASSFIFWLHAWKFPEYRGFCVLVAGFFSCMLIREQDGLFDYVYHGFWFWPAMLLSTVCILYASTLGKKSVLRPMAYFIDTKAYYHIIFGVLIVLVFSRIFGSGRMIWKHIMIAEYSYDYKAALQEGLELLGYIFIAYGSYIFHRQKAHTELSNQ</sequence>
<keyword evidence="1" id="KW-0812">Transmembrane</keyword>
<feature type="transmembrane region" description="Helical" evidence="1">
    <location>
        <begin position="137"/>
        <end position="156"/>
    </location>
</feature>
<comment type="caution">
    <text evidence="2">The sequence shown here is derived from an EMBL/GenBank/DDBJ whole genome shotgun (WGS) entry which is preliminary data.</text>
</comment>
<proteinExistence type="predicted"/>
<dbReference type="RefSeq" id="WP_144570510.1">
    <property type="nucleotide sequence ID" value="NZ_VLKG01000002.1"/>
</dbReference>
<feature type="transmembrane region" description="Helical" evidence="1">
    <location>
        <begin position="12"/>
        <end position="32"/>
    </location>
</feature>
<dbReference type="AlphaFoldDB" id="A0A562J0Q3"/>
<feature type="transmembrane region" description="Helical" evidence="1">
    <location>
        <begin position="71"/>
        <end position="88"/>
    </location>
</feature>
<protein>
    <submittedName>
        <fullName evidence="2">Uncharacterized protein</fullName>
    </submittedName>
</protein>
<dbReference type="OrthoDB" id="1425700at2"/>
<keyword evidence="1" id="KW-0472">Membrane</keyword>
<gene>
    <name evidence="2" type="ORF">LX59_00772</name>
</gene>
<evidence type="ECO:0000313" key="2">
    <source>
        <dbReference type="EMBL" id="TWH76727.1"/>
    </source>
</evidence>
<accession>A0A562J0Q3</accession>